<dbReference type="NCBIfam" id="TIGR00797">
    <property type="entry name" value="matE"/>
    <property type="match status" value="1"/>
</dbReference>
<dbReference type="AlphaFoldDB" id="A0A7X2PDD0"/>
<evidence type="ECO:0000256" key="7">
    <source>
        <dbReference type="ARBA" id="ARBA00023065"/>
    </source>
</evidence>
<evidence type="ECO:0000256" key="4">
    <source>
        <dbReference type="ARBA" id="ARBA00022475"/>
    </source>
</evidence>
<feature type="transmembrane region" description="Helical" evidence="10">
    <location>
        <begin position="318"/>
        <end position="345"/>
    </location>
</feature>
<evidence type="ECO:0000256" key="5">
    <source>
        <dbReference type="ARBA" id="ARBA00022692"/>
    </source>
</evidence>
<keyword evidence="12" id="KW-1185">Reference proteome</keyword>
<proteinExistence type="predicted"/>
<dbReference type="EMBL" id="VUNN01000019">
    <property type="protein sequence ID" value="MSU06870.1"/>
    <property type="molecule type" value="Genomic_DNA"/>
</dbReference>
<feature type="transmembrane region" description="Helical" evidence="10">
    <location>
        <begin position="92"/>
        <end position="117"/>
    </location>
</feature>
<name>A0A7X2PDD0_9SPIO</name>
<evidence type="ECO:0000256" key="9">
    <source>
        <dbReference type="ARBA" id="ARBA00031636"/>
    </source>
</evidence>
<evidence type="ECO:0000256" key="2">
    <source>
        <dbReference type="ARBA" id="ARBA00022448"/>
    </source>
</evidence>
<reference evidence="11 12" key="1">
    <citation type="submission" date="2019-08" db="EMBL/GenBank/DDBJ databases">
        <title>In-depth cultivation of the pig gut microbiome towards novel bacterial diversity and tailored functional studies.</title>
        <authorList>
            <person name="Wylensek D."/>
            <person name="Hitch T.C.A."/>
            <person name="Clavel T."/>
        </authorList>
    </citation>
    <scope>NUCLEOTIDE SEQUENCE [LARGE SCALE GENOMIC DNA]</scope>
    <source>
        <strain evidence="11 12">NM-380-WT-3C1</strain>
    </source>
</reference>
<dbReference type="InterPro" id="IPR002528">
    <property type="entry name" value="MATE_fam"/>
</dbReference>
<feature type="transmembrane region" description="Helical" evidence="10">
    <location>
        <begin position="57"/>
        <end position="80"/>
    </location>
</feature>
<evidence type="ECO:0000256" key="6">
    <source>
        <dbReference type="ARBA" id="ARBA00022989"/>
    </source>
</evidence>
<dbReference type="GO" id="GO:0006811">
    <property type="term" value="P:monoatomic ion transport"/>
    <property type="evidence" value="ECO:0007669"/>
    <property type="project" value="UniProtKB-KW"/>
</dbReference>
<comment type="caution">
    <text evidence="11">The sequence shown here is derived from an EMBL/GenBank/DDBJ whole genome shotgun (WGS) entry which is preliminary data.</text>
</comment>
<evidence type="ECO:0000256" key="1">
    <source>
        <dbReference type="ARBA" id="ARBA00004651"/>
    </source>
</evidence>
<dbReference type="PIRSF" id="PIRSF006603">
    <property type="entry name" value="DinF"/>
    <property type="match status" value="1"/>
</dbReference>
<feature type="transmembrane region" description="Helical" evidence="10">
    <location>
        <begin position="396"/>
        <end position="415"/>
    </location>
</feature>
<evidence type="ECO:0000256" key="10">
    <source>
        <dbReference type="SAM" id="Phobius"/>
    </source>
</evidence>
<protein>
    <recommendedName>
        <fullName evidence="9">Multidrug-efflux transporter</fullName>
    </recommendedName>
</protein>
<feature type="transmembrane region" description="Helical" evidence="10">
    <location>
        <begin position="165"/>
        <end position="186"/>
    </location>
</feature>
<keyword evidence="7" id="KW-0406">Ion transport</keyword>
<dbReference type="GO" id="GO:0015297">
    <property type="term" value="F:antiporter activity"/>
    <property type="evidence" value="ECO:0007669"/>
    <property type="project" value="UniProtKB-KW"/>
</dbReference>
<keyword evidence="8 10" id="KW-0472">Membrane</keyword>
<keyword evidence="5 10" id="KW-0812">Transmembrane</keyword>
<dbReference type="Proteomes" id="UP000460549">
    <property type="component" value="Unassembled WGS sequence"/>
</dbReference>
<evidence type="ECO:0000313" key="12">
    <source>
        <dbReference type="Proteomes" id="UP000460549"/>
    </source>
</evidence>
<dbReference type="InterPro" id="IPR048279">
    <property type="entry name" value="MdtK-like"/>
</dbReference>
<keyword evidence="4" id="KW-1003">Cell membrane</keyword>
<feature type="transmembrane region" description="Helical" evidence="10">
    <location>
        <begin position="137"/>
        <end position="158"/>
    </location>
</feature>
<keyword evidence="3" id="KW-0050">Antiport</keyword>
<feature type="transmembrane region" description="Helical" evidence="10">
    <location>
        <begin position="357"/>
        <end position="375"/>
    </location>
</feature>
<dbReference type="RefSeq" id="WP_154426093.1">
    <property type="nucleotide sequence ID" value="NZ_VUNN01000019.1"/>
</dbReference>
<dbReference type="CDD" id="cd13138">
    <property type="entry name" value="MATE_yoeA_like"/>
    <property type="match status" value="1"/>
</dbReference>
<keyword evidence="6 10" id="KW-1133">Transmembrane helix</keyword>
<gene>
    <name evidence="11" type="ORF">FYJ80_08815</name>
</gene>
<evidence type="ECO:0000256" key="8">
    <source>
        <dbReference type="ARBA" id="ARBA00023136"/>
    </source>
</evidence>
<dbReference type="GO" id="GO:0042910">
    <property type="term" value="F:xenobiotic transmembrane transporter activity"/>
    <property type="evidence" value="ECO:0007669"/>
    <property type="project" value="InterPro"/>
</dbReference>
<feature type="transmembrane region" description="Helical" evidence="10">
    <location>
        <begin position="421"/>
        <end position="437"/>
    </location>
</feature>
<organism evidence="11 12">
    <name type="scientific">Bullifex porci</name>
    <dbReference type="NCBI Taxonomy" id="2606638"/>
    <lineage>
        <taxon>Bacteria</taxon>
        <taxon>Pseudomonadati</taxon>
        <taxon>Spirochaetota</taxon>
        <taxon>Spirochaetia</taxon>
        <taxon>Spirochaetales</taxon>
        <taxon>Spirochaetaceae</taxon>
        <taxon>Bullifex</taxon>
    </lineage>
</organism>
<keyword evidence="2" id="KW-0813">Transport</keyword>
<comment type="subcellular location">
    <subcellularLocation>
        <location evidence="1">Cell membrane</location>
        <topology evidence="1">Multi-pass membrane protein</topology>
    </subcellularLocation>
</comment>
<accession>A0A7X2PDD0</accession>
<evidence type="ECO:0000256" key="3">
    <source>
        <dbReference type="ARBA" id="ARBA00022449"/>
    </source>
</evidence>
<dbReference type="PANTHER" id="PTHR43298">
    <property type="entry name" value="MULTIDRUG RESISTANCE PROTEIN NORM-RELATED"/>
    <property type="match status" value="1"/>
</dbReference>
<dbReference type="PANTHER" id="PTHR43298:SF2">
    <property type="entry name" value="FMN_FAD EXPORTER YEEO-RELATED"/>
    <property type="match status" value="1"/>
</dbReference>
<dbReference type="Pfam" id="PF01554">
    <property type="entry name" value="MatE"/>
    <property type="match status" value="2"/>
</dbReference>
<feature type="transmembrane region" description="Helical" evidence="10">
    <location>
        <begin position="12"/>
        <end position="31"/>
    </location>
</feature>
<dbReference type="InterPro" id="IPR050222">
    <property type="entry name" value="MATE_MdtK"/>
</dbReference>
<dbReference type="GO" id="GO:0005886">
    <property type="term" value="C:plasma membrane"/>
    <property type="evidence" value="ECO:0007669"/>
    <property type="project" value="UniProtKB-SubCell"/>
</dbReference>
<evidence type="ECO:0000313" key="11">
    <source>
        <dbReference type="EMBL" id="MSU06870.1"/>
    </source>
</evidence>
<sequence length="444" mass="48672">MNKDLTVGNERSVLISYMIPLLFSMIFQQLYNIADSLIAGKFISSDALAAVGNSYEITLVFIAFATGISMGCSVVVSQLFGSGRRNDVKSAISTTFIMTLVFCIFLVIVASCLSKDLLILIKTPEQLITPSKIYLDIYIWGVPFLFFYNTSNGIFSALGDSKTPFIFLAISSVSNIFVDLIFVIVFDMGVAGVAWATFLCQGISSIVSLVVVVKRVSALEKGVKEFEIFSFKLFLKILRIAIPSTLQQLFVSVGNILIQAVINSFGAVVMAAYAAAIKLNNMVITALMTLGNGVSSFTAQNIGAGKVERVKKGYLNGLLIAVFFIVPVFILFFFFGKYILLMFISSSDVEILEAGRSFQLIVSIFYPVVMLKIITDGCLRGMGKMGPFMVSTFSDLILRVALSFILSAIFGYVGIWYSWPIGWVFGAIMSFIFYITCDKSKAVI</sequence>
<feature type="transmembrane region" description="Helical" evidence="10">
    <location>
        <begin position="192"/>
        <end position="213"/>
    </location>
</feature>